<protein>
    <submittedName>
        <fullName evidence="1">Uncharacterized protein</fullName>
    </submittedName>
</protein>
<name>A0AAV4RTI7_9ARAC</name>
<evidence type="ECO:0000313" key="2">
    <source>
        <dbReference type="Proteomes" id="UP001054837"/>
    </source>
</evidence>
<proteinExistence type="predicted"/>
<accession>A0AAV4RTI7</accession>
<dbReference type="Proteomes" id="UP001054837">
    <property type="component" value="Unassembled WGS sequence"/>
</dbReference>
<dbReference type="AlphaFoldDB" id="A0AAV4RTI7"/>
<reference evidence="1 2" key="1">
    <citation type="submission" date="2021-06" db="EMBL/GenBank/DDBJ databases">
        <title>Caerostris darwini draft genome.</title>
        <authorList>
            <person name="Kono N."/>
            <person name="Arakawa K."/>
        </authorList>
    </citation>
    <scope>NUCLEOTIDE SEQUENCE [LARGE SCALE GENOMIC DNA]</scope>
</reference>
<evidence type="ECO:0000313" key="1">
    <source>
        <dbReference type="EMBL" id="GIY23193.1"/>
    </source>
</evidence>
<comment type="caution">
    <text evidence="1">The sequence shown here is derived from an EMBL/GenBank/DDBJ whole genome shotgun (WGS) entry which is preliminary data.</text>
</comment>
<sequence length="127" mass="13968">MEVNNCKEQNHRLYKQIAQQMESSTSNNIDTILVYDVVVIFGNYPSGSSCIVIVFAITKLSQQINRLDQNGPALSKCTLEPRFHSPVKLITQEDLRSSLLKAGGDAGQNENCSSYSNPFLASVVQSA</sequence>
<organism evidence="1 2">
    <name type="scientific">Caerostris darwini</name>
    <dbReference type="NCBI Taxonomy" id="1538125"/>
    <lineage>
        <taxon>Eukaryota</taxon>
        <taxon>Metazoa</taxon>
        <taxon>Ecdysozoa</taxon>
        <taxon>Arthropoda</taxon>
        <taxon>Chelicerata</taxon>
        <taxon>Arachnida</taxon>
        <taxon>Araneae</taxon>
        <taxon>Araneomorphae</taxon>
        <taxon>Entelegynae</taxon>
        <taxon>Araneoidea</taxon>
        <taxon>Araneidae</taxon>
        <taxon>Caerostris</taxon>
    </lineage>
</organism>
<keyword evidence="2" id="KW-1185">Reference proteome</keyword>
<dbReference type="EMBL" id="BPLQ01006518">
    <property type="protein sequence ID" value="GIY23193.1"/>
    <property type="molecule type" value="Genomic_DNA"/>
</dbReference>
<gene>
    <name evidence="1" type="ORF">CDAR_56231</name>
</gene>